<dbReference type="RefSeq" id="WP_379125511.1">
    <property type="nucleotide sequence ID" value="NZ_JBHUHZ010000001.1"/>
</dbReference>
<protein>
    <recommendedName>
        <fullName evidence="4">YD repeat-containing protein</fullName>
    </recommendedName>
</protein>
<organism evidence="2 3">
    <name type="scientific">Paradesertivirga mongoliensis</name>
    <dbReference type="NCBI Taxonomy" id="2100740"/>
    <lineage>
        <taxon>Bacteria</taxon>
        <taxon>Pseudomonadati</taxon>
        <taxon>Bacteroidota</taxon>
        <taxon>Sphingobacteriia</taxon>
        <taxon>Sphingobacteriales</taxon>
        <taxon>Sphingobacteriaceae</taxon>
        <taxon>Paradesertivirga</taxon>
    </lineage>
</organism>
<accession>A0ABW4ZJN5</accession>
<keyword evidence="3" id="KW-1185">Reference proteome</keyword>
<gene>
    <name evidence="2" type="ORF">ACFSJU_07700</name>
</gene>
<evidence type="ECO:0008006" key="4">
    <source>
        <dbReference type="Google" id="ProtNLM"/>
    </source>
</evidence>
<sequence>MQKYGDFPVSHFTGVPDIKVPIYTIREGDIEVPIYLSFHASGLNLNDNRGLIGPGWTLHTGGMQSRVINGLPDGGPYQLYLPADFTYNYDTRYQEMKDTYSKTWIDHELDIWSYNVLGRSGKFINNARDLYPNLNEMFVLQKDTFNPETNTDENGIIYSFGGPGYEEYQTWYDYKREWDYDAVSTWHLKSLISSRHPGMGVNYQYQDGPSYNLGEYSWQYRLDDYYNALSECSHDPQSCNISPYFPYSHYNGNQYLSTSSGRTYSTRVPQRITFSGGYLLFFLNSLKYLDRIEIFNSKNELLKKVEFLATESAFTPGQFNSRILNDVVFKDANNIEQERYSFTYYSAGTGFSLSKDHWGFYNGRPRDGNGNLIGIPNFHSFWADLSQHNQIYTAGGTADREPNALAAMSMMLKTITYPTKGYTEFFYEGNRDNANRPTGGIRIKDIVSYTAQNEIASHKSYTYGGGHCEYYPSTDLYLQHDAVTTEHYEGRRTTISEHSAIPMSPKGSSVTYNQVTESEGDKTTTYTYDTNDAYTYESLDYPYYSITGESNPKFKLFANNYKPWTYGTLTSKHIFSPGYERVELYHYQDSLLNSIHDLVMTQRLFPIRTGGYYGDQELMEQDFHSRYSLYAFANRYHHSGLKRQIGTSITEKWSNGQEITIDEEYEYGSTAYPLQKTAMTTTDSKGRLIRTTYKYPYDYPSDPAYQELTLQNRISTPVEETSTNQTLSKEIKKINRDYALINTPIQAQLSAIRASVGGSTPETEVTADRYDSRGHILEQTEKGGLKTSYIYGYGQLYPVAKIVGADYNTAISLVNQAFLDDGSNTESAIRSHLSSLRGGLPSAQISTYTYKIGLGMSSETDPRGQTSYYEYDNFQRLARIKDHNGNILKEYCYNYAGQQTTCYSIGIPLVINTGGGGTQTIYARAEYQDRTGDYGYIGEFYHSYWWADLYFRFYSDAACTQPYTLTSNLDVHYTNEMGYYYNGGSSPSTFSSSIQVPSGTNSFYFGNVETSYYEEYAWDDDWGYLYDQYTYYVYITSNTGYQSESTINHY</sequence>
<evidence type="ECO:0000313" key="3">
    <source>
        <dbReference type="Proteomes" id="UP001597387"/>
    </source>
</evidence>
<comment type="caution">
    <text evidence="2">The sequence shown here is derived from an EMBL/GenBank/DDBJ whole genome shotgun (WGS) entry which is preliminary data.</text>
</comment>
<feature type="compositionally biased region" description="Polar residues" evidence="1">
    <location>
        <begin position="506"/>
        <end position="517"/>
    </location>
</feature>
<feature type="region of interest" description="Disordered" evidence="1">
    <location>
        <begin position="499"/>
        <end position="524"/>
    </location>
</feature>
<evidence type="ECO:0000256" key="1">
    <source>
        <dbReference type="SAM" id="MobiDB-lite"/>
    </source>
</evidence>
<dbReference type="Proteomes" id="UP001597387">
    <property type="component" value="Unassembled WGS sequence"/>
</dbReference>
<name>A0ABW4ZJN5_9SPHI</name>
<proteinExistence type="predicted"/>
<dbReference type="EMBL" id="JBHUHZ010000001">
    <property type="protein sequence ID" value="MFD2162273.1"/>
    <property type="molecule type" value="Genomic_DNA"/>
</dbReference>
<reference evidence="3" key="1">
    <citation type="journal article" date="2019" name="Int. J. Syst. Evol. Microbiol.">
        <title>The Global Catalogue of Microorganisms (GCM) 10K type strain sequencing project: providing services to taxonomists for standard genome sequencing and annotation.</title>
        <authorList>
            <consortium name="The Broad Institute Genomics Platform"/>
            <consortium name="The Broad Institute Genome Sequencing Center for Infectious Disease"/>
            <person name="Wu L."/>
            <person name="Ma J."/>
        </authorList>
    </citation>
    <scope>NUCLEOTIDE SEQUENCE [LARGE SCALE GENOMIC DNA]</scope>
    <source>
        <strain evidence="3">KCTC 42217</strain>
    </source>
</reference>
<evidence type="ECO:0000313" key="2">
    <source>
        <dbReference type="EMBL" id="MFD2162273.1"/>
    </source>
</evidence>